<dbReference type="InterPro" id="IPR001647">
    <property type="entry name" value="HTH_TetR"/>
</dbReference>
<dbReference type="PRINTS" id="PR00455">
    <property type="entry name" value="HTHTETR"/>
</dbReference>
<organism evidence="6 7">
    <name type="scientific">Tardiphaga alba</name>
    <dbReference type="NCBI Taxonomy" id="340268"/>
    <lineage>
        <taxon>Bacteria</taxon>
        <taxon>Pseudomonadati</taxon>
        <taxon>Pseudomonadota</taxon>
        <taxon>Alphaproteobacteria</taxon>
        <taxon>Hyphomicrobiales</taxon>
        <taxon>Nitrobacteraceae</taxon>
        <taxon>Tardiphaga</taxon>
    </lineage>
</organism>
<evidence type="ECO:0000256" key="3">
    <source>
        <dbReference type="ARBA" id="ARBA00023163"/>
    </source>
</evidence>
<dbReference type="InterPro" id="IPR050109">
    <property type="entry name" value="HTH-type_TetR-like_transc_reg"/>
</dbReference>
<keyword evidence="7" id="KW-1185">Reference proteome</keyword>
<dbReference type="PROSITE" id="PS50977">
    <property type="entry name" value="HTH_TETR_2"/>
    <property type="match status" value="1"/>
</dbReference>
<protein>
    <submittedName>
        <fullName evidence="6">TetR/AcrR family transcriptional regulator</fullName>
    </submittedName>
</protein>
<accession>A0ABX8AE26</accession>
<evidence type="ECO:0000259" key="5">
    <source>
        <dbReference type="PROSITE" id="PS50977"/>
    </source>
</evidence>
<gene>
    <name evidence="6" type="ORF">RPMA_26475</name>
</gene>
<keyword evidence="2 4" id="KW-0238">DNA-binding</keyword>
<sequence>MIGRPTKEEAAEIAERILDGARSVFCKRGIDGASIDKIAARLKLSKHTIYRRYAGKTSLLEAVAVRDIHRFGHQLAQAYDCADTAIDGLRETARRYVEIGSSRDYAAFYLGAWRRPSGPRHCEDSLRLGRRFRSNPS</sequence>
<dbReference type="Gene3D" id="1.10.357.10">
    <property type="entry name" value="Tetracycline Repressor, domain 2"/>
    <property type="match status" value="1"/>
</dbReference>
<keyword evidence="1" id="KW-0805">Transcription regulation</keyword>
<evidence type="ECO:0000313" key="6">
    <source>
        <dbReference type="EMBL" id="QUS41982.1"/>
    </source>
</evidence>
<feature type="domain" description="HTH tetR-type" evidence="5">
    <location>
        <begin position="11"/>
        <end position="71"/>
    </location>
</feature>
<dbReference type="Proteomes" id="UP000682843">
    <property type="component" value="Chromosome"/>
</dbReference>
<evidence type="ECO:0000313" key="7">
    <source>
        <dbReference type="Proteomes" id="UP000682843"/>
    </source>
</evidence>
<dbReference type="Pfam" id="PF00440">
    <property type="entry name" value="TetR_N"/>
    <property type="match status" value="1"/>
</dbReference>
<dbReference type="PANTHER" id="PTHR30055:SF234">
    <property type="entry name" value="HTH-TYPE TRANSCRIPTIONAL REGULATOR BETI"/>
    <property type="match status" value="1"/>
</dbReference>
<keyword evidence="3" id="KW-0804">Transcription</keyword>
<evidence type="ECO:0000256" key="2">
    <source>
        <dbReference type="ARBA" id="ARBA00023125"/>
    </source>
</evidence>
<dbReference type="SUPFAM" id="SSF46689">
    <property type="entry name" value="Homeodomain-like"/>
    <property type="match status" value="1"/>
</dbReference>
<feature type="DNA-binding region" description="H-T-H motif" evidence="4">
    <location>
        <begin position="34"/>
        <end position="53"/>
    </location>
</feature>
<dbReference type="InterPro" id="IPR009057">
    <property type="entry name" value="Homeodomain-like_sf"/>
</dbReference>
<dbReference type="PANTHER" id="PTHR30055">
    <property type="entry name" value="HTH-TYPE TRANSCRIPTIONAL REGULATOR RUTR"/>
    <property type="match status" value="1"/>
</dbReference>
<evidence type="ECO:0000256" key="4">
    <source>
        <dbReference type="PROSITE-ProRule" id="PRU00335"/>
    </source>
</evidence>
<dbReference type="RefSeq" id="WP_211910716.1">
    <property type="nucleotide sequence ID" value="NZ_CP036498.1"/>
</dbReference>
<name>A0ABX8AE26_9BRAD</name>
<dbReference type="EMBL" id="CP036498">
    <property type="protein sequence ID" value="QUS41982.1"/>
    <property type="molecule type" value="Genomic_DNA"/>
</dbReference>
<reference evidence="6 7" key="1">
    <citation type="submission" date="2019-02" db="EMBL/GenBank/DDBJ databases">
        <title>Emended description of the genus Rhodopseudomonas and description of Rhodopseudomonas albus sp. nov., a non-phototrophic, heavy-metal-tolerant bacterium isolated from garden soil.</title>
        <authorList>
            <person name="Bao Z."/>
            <person name="Cao W.W."/>
            <person name="Sato Y."/>
            <person name="Nishizawa T."/>
            <person name="Zhao J."/>
            <person name="Guo Y."/>
            <person name="Ohta H."/>
        </authorList>
    </citation>
    <scope>NUCLEOTIDE SEQUENCE [LARGE SCALE GENOMIC DNA]</scope>
    <source>
        <strain evidence="6 7">SK50-23</strain>
    </source>
</reference>
<proteinExistence type="predicted"/>
<evidence type="ECO:0000256" key="1">
    <source>
        <dbReference type="ARBA" id="ARBA00023015"/>
    </source>
</evidence>